<dbReference type="OrthoDB" id="9804804at2"/>
<protein>
    <submittedName>
        <fullName evidence="3">Fatty acid desaturase</fullName>
    </submittedName>
</protein>
<keyword evidence="1" id="KW-0812">Transmembrane</keyword>
<dbReference type="RefSeq" id="WP_025055324.1">
    <property type="nucleotide sequence ID" value="NZ_JACIFU010000001.1"/>
</dbReference>
<gene>
    <name evidence="3" type="ORF">GGR93_000348</name>
</gene>
<feature type="transmembrane region" description="Helical" evidence="1">
    <location>
        <begin position="34"/>
        <end position="54"/>
    </location>
</feature>
<dbReference type="InterPro" id="IPR021309">
    <property type="entry name" value="YgaP-like_TM"/>
</dbReference>
<dbReference type="Pfam" id="PF11127">
    <property type="entry name" value="YgaP-like_TM"/>
    <property type="match status" value="1"/>
</dbReference>
<name>A0A7W6M5L9_9RHOB</name>
<keyword evidence="1" id="KW-1133">Transmembrane helix</keyword>
<comment type="caution">
    <text evidence="3">The sequence shown here is derived from an EMBL/GenBank/DDBJ whole genome shotgun (WGS) entry which is preliminary data.</text>
</comment>
<feature type="transmembrane region" description="Helical" evidence="1">
    <location>
        <begin position="12"/>
        <end position="28"/>
    </location>
</feature>
<keyword evidence="1" id="KW-0472">Membrane</keyword>
<dbReference type="AlphaFoldDB" id="A0A7W6M5L9"/>
<dbReference type="EMBL" id="JACIFU010000001">
    <property type="protein sequence ID" value="MBB4172587.1"/>
    <property type="molecule type" value="Genomic_DNA"/>
</dbReference>
<sequence>MTNNMGKIDRGLRLVIAAALLVAAFGTGTFGSGILFWLALIVAAVFTITALVGNCPLYRIVGIKTCQDCS</sequence>
<proteinExistence type="predicted"/>
<evidence type="ECO:0000313" key="3">
    <source>
        <dbReference type="EMBL" id="MBB4172587.1"/>
    </source>
</evidence>
<feature type="domain" description="Inner membrane protein YgaP-like transmembrane" evidence="2">
    <location>
        <begin position="1"/>
        <end position="67"/>
    </location>
</feature>
<evidence type="ECO:0000259" key="2">
    <source>
        <dbReference type="Pfam" id="PF11127"/>
    </source>
</evidence>
<evidence type="ECO:0000256" key="1">
    <source>
        <dbReference type="SAM" id="Phobius"/>
    </source>
</evidence>
<keyword evidence="4" id="KW-1185">Reference proteome</keyword>
<organism evidence="3 4">
    <name type="scientific">Sulfitobacter noctilucicola</name>
    <dbReference type="NCBI Taxonomy" id="1342301"/>
    <lineage>
        <taxon>Bacteria</taxon>
        <taxon>Pseudomonadati</taxon>
        <taxon>Pseudomonadota</taxon>
        <taxon>Alphaproteobacteria</taxon>
        <taxon>Rhodobacterales</taxon>
        <taxon>Roseobacteraceae</taxon>
        <taxon>Sulfitobacter</taxon>
    </lineage>
</organism>
<evidence type="ECO:0000313" key="4">
    <source>
        <dbReference type="Proteomes" id="UP000565745"/>
    </source>
</evidence>
<reference evidence="3 4" key="1">
    <citation type="submission" date="2020-08" db="EMBL/GenBank/DDBJ databases">
        <title>Genomic Encyclopedia of Type Strains, Phase IV (KMG-IV): sequencing the most valuable type-strain genomes for metagenomic binning, comparative biology and taxonomic classification.</title>
        <authorList>
            <person name="Goeker M."/>
        </authorList>
    </citation>
    <scope>NUCLEOTIDE SEQUENCE [LARGE SCALE GENOMIC DNA]</scope>
    <source>
        <strain evidence="3 4">DSM 101015</strain>
    </source>
</reference>
<dbReference type="Proteomes" id="UP000565745">
    <property type="component" value="Unassembled WGS sequence"/>
</dbReference>
<accession>A0A7W6M5L9</accession>